<dbReference type="EMBL" id="JACHIL010000002">
    <property type="protein sequence ID" value="MBB5090982.1"/>
    <property type="molecule type" value="Genomic_DNA"/>
</dbReference>
<protein>
    <submittedName>
        <fullName evidence="1">Uncharacterized protein</fullName>
    </submittedName>
</protein>
<sequence length="81" mass="8873">MAKLVIEKYTEGQLGKKANVPLPLVRIAARILPDAALSQLKAKGIDLPAVCAASRIGQPYETVLDIRENRQNKKVVISLQH</sequence>
<evidence type="ECO:0000313" key="1">
    <source>
        <dbReference type="EMBL" id="MBB5090982.1"/>
    </source>
</evidence>
<comment type="caution">
    <text evidence="1">The sequence shown here is derived from an EMBL/GenBank/DDBJ whole genome shotgun (WGS) entry which is preliminary data.</text>
</comment>
<reference evidence="1 2" key="1">
    <citation type="submission" date="2020-08" db="EMBL/GenBank/DDBJ databases">
        <title>Genomic Encyclopedia of Type Strains, Phase IV (KMG-IV): sequencing the most valuable type-strain genomes for metagenomic binning, comparative biology and taxonomic classification.</title>
        <authorList>
            <person name="Goeker M."/>
        </authorList>
    </citation>
    <scope>NUCLEOTIDE SEQUENCE [LARGE SCALE GENOMIC DNA]</scope>
    <source>
        <strain evidence="1 2">DSM 25620</strain>
    </source>
</reference>
<dbReference type="AlphaFoldDB" id="A0A7W8AIF6"/>
<name>A0A7W8AIF6_9HYPH</name>
<dbReference type="Proteomes" id="UP000531231">
    <property type="component" value="Unassembled WGS sequence"/>
</dbReference>
<evidence type="ECO:0000313" key="2">
    <source>
        <dbReference type="Proteomes" id="UP000531231"/>
    </source>
</evidence>
<proteinExistence type="predicted"/>
<keyword evidence="2" id="KW-1185">Reference proteome</keyword>
<accession>A0A7W8AIF6</accession>
<organism evidence="1 2">
    <name type="scientific">Pseudochrobactrum saccharolyticum</name>
    <dbReference type="NCBI Taxonomy" id="354352"/>
    <lineage>
        <taxon>Bacteria</taxon>
        <taxon>Pseudomonadati</taxon>
        <taxon>Pseudomonadota</taxon>
        <taxon>Alphaproteobacteria</taxon>
        <taxon>Hyphomicrobiales</taxon>
        <taxon>Brucellaceae</taxon>
        <taxon>Pseudochrobactrum</taxon>
    </lineage>
</organism>
<dbReference type="RefSeq" id="WP_151159153.1">
    <property type="nucleotide sequence ID" value="NZ_JACHIL010000002.1"/>
</dbReference>
<gene>
    <name evidence="1" type="ORF">HNQ68_001506</name>
</gene>